<dbReference type="CDD" id="cd06222">
    <property type="entry name" value="RNase_H_like"/>
    <property type="match status" value="1"/>
</dbReference>
<dbReference type="InterPro" id="IPR036397">
    <property type="entry name" value="RNaseH_sf"/>
</dbReference>
<gene>
    <name evidence="2" type="ORF">Gohar_018837</name>
</gene>
<accession>A0A7J9GBL9</accession>
<evidence type="ECO:0000313" key="3">
    <source>
        <dbReference type="Proteomes" id="UP000593560"/>
    </source>
</evidence>
<dbReference type="PANTHER" id="PTHR47074:SF61">
    <property type="entry name" value="RNASE H TYPE-1 DOMAIN-CONTAINING PROTEIN"/>
    <property type="match status" value="1"/>
</dbReference>
<dbReference type="AlphaFoldDB" id="A0A7J9GBL9"/>
<comment type="caution">
    <text evidence="2">The sequence shown here is derived from an EMBL/GenBank/DDBJ whole genome shotgun (WGS) entry which is preliminary data.</text>
</comment>
<dbReference type="PANTHER" id="PTHR47074">
    <property type="entry name" value="BNAC02G40300D PROTEIN"/>
    <property type="match status" value="1"/>
</dbReference>
<dbReference type="Proteomes" id="UP000593560">
    <property type="component" value="Unassembled WGS sequence"/>
</dbReference>
<proteinExistence type="predicted"/>
<dbReference type="OrthoDB" id="1001181at2759"/>
<dbReference type="GO" id="GO:0004523">
    <property type="term" value="F:RNA-DNA hybrid ribonuclease activity"/>
    <property type="evidence" value="ECO:0007669"/>
    <property type="project" value="InterPro"/>
</dbReference>
<feature type="domain" description="RNase H type-1" evidence="1">
    <location>
        <begin position="62"/>
        <end position="182"/>
    </location>
</feature>
<evidence type="ECO:0000313" key="2">
    <source>
        <dbReference type="EMBL" id="MBA0794514.1"/>
    </source>
</evidence>
<dbReference type="GO" id="GO:0003676">
    <property type="term" value="F:nucleic acid binding"/>
    <property type="evidence" value="ECO:0007669"/>
    <property type="project" value="InterPro"/>
</dbReference>
<reference evidence="2 3" key="1">
    <citation type="journal article" date="2019" name="Genome Biol. Evol.">
        <title>Insights into the evolution of the New World diploid cottons (Gossypium, subgenus Houzingenia) based on genome sequencing.</title>
        <authorList>
            <person name="Grover C.E."/>
            <person name="Arick M.A. 2nd"/>
            <person name="Thrash A."/>
            <person name="Conover J.L."/>
            <person name="Sanders W.S."/>
            <person name="Peterson D.G."/>
            <person name="Frelichowski J.E."/>
            <person name="Scheffler J.A."/>
            <person name="Scheffler B.E."/>
            <person name="Wendel J.F."/>
        </authorList>
    </citation>
    <scope>NUCLEOTIDE SEQUENCE [LARGE SCALE GENOMIC DNA]</scope>
    <source>
        <strain evidence="2">0</strain>
        <tissue evidence="2">Leaf</tissue>
    </source>
</reference>
<sequence length="211" mass="23943">MVYLGSRNQLVHERKFISGRDLSYKIQSYLIELEGVREKKLTSTPVRSQGQGRVELKESIQFDAVFDISNSRSASGIVPRDQNGEIKVSKSTLHFNISSPFVAEAYACLKATKLGINMGLDSVTIMGDSKTIINKCRTTIRDKSILGAIIEDIQSNKSRFQKIIFRFIQRTENLEAHNLAKDTLRKGEERYLVGETMEESALEERWPQNPD</sequence>
<dbReference type="Pfam" id="PF13456">
    <property type="entry name" value="RVT_3"/>
    <property type="match status" value="1"/>
</dbReference>
<keyword evidence="3" id="KW-1185">Reference proteome</keyword>
<dbReference type="InterPro" id="IPR002156">
    <property type="entry name" value="RNaseH_domain"/>
</dbReference>
<dbReference type="InterPro" id="IPR012337">
    <property type="entry name" value="RNaseH-like_sf"/>
</dbReference>
<dbReference type="Gene3D" id="3.30.420.10">
    <property type="entry name" value="Ribonuclease H-like superfamily/Ribonuclease H"/>
    <property type="match status" value="1"/>
</dbReference>
<evidence type="ECO:0000259" key="1">
    <source>
        <dbReference type="Pfam" id="PF13456"/>
    </source>
</evidence>
<dbReference type="InterPro" id="IPR044730">
    <property type="entry name" value="RNase_H-like_dom_plant"/>
</dbReference>
<dbReference type="InterPro" id="IPR052929">
    <property type="entry name" value="RNase_H-like_EbsB-rel"/>
</dbReference>
<organism evidence="2 3">
    <name type="scientific">Gossypium harknessii</name>
    <dbReference type="NCBI Taxonomy" id="34285"/>
    <lineage>
        <taxon>Eukaryota</taxon>
        <taxon>Viridiplantae</taxon>
        <taxon>Streptophyta</taxon>
        <taxon>Embryophyta</taxon>
        <taxon>Tracheophyta</taxon>
        <taxon>Spermatophyta</taxon>
        <taxon>Magnoliopsida</taxon>
        <taxon>eudicotyledons</taxon>
        <taxon>Gunneridae</taxon>
        <taxon>Pentapetalae</taxon>
        <taxon>rosids</taxon>
        <taxon>malvids</taxon>
        <taxon>Malvales</taxon>
        <taxon>Malvaceae</taxon>
        <taxon>Malvoideae</taxon>
        <taxon>Gossypium</taxon>
    </lineage>
</organism>
<dbReference type="EMBL" id="JABFAD010000003">
    <property type="protein sequence ID" value="MBA0794514.1"/>
    <property type="molecule type" value="Genomic_DNA"/>
</dbReference>
<dbReference type="SUPFAM" id="SSF53098">
    <property type="entry name" value="Ribonuclease H-like"/>
    <property type="match status" value="1"/>
</dbReference>
<protein>
    <recommendedName>
        <fullName evidence="1">RNase H type-1 domain-containing protein</fullName>
    </recommendedName>
</protein>
<name>A0A7J9GBL9_9ROSI</name>